<dbReference type="HOGENOM" id="CLU_3305862_0_0_5"/>
<evidence type="ECO:0000313" key="1">
    <source>
        <dbReference type="EMBL" id="EEQ95415.1"/>
    </source>
</evidence>
<dbReference type="EMBL" id="ACQA01000001">
    <property type="protein sequence ID" value="EEQ95415.1"/>
    <property type="molecule type" value="Genomic_DNA"/>
</dbReference>
<evidence type="ECO:0000313" key="2">
    <source>
        <dbReference type="Proteomes" id="UP000004386"/>
    </source>
</evidence>
<dbReference type="Proteomes" id="UP000004386">
    <property type="component" value="Unassembled WGS sequence"/>
</dbReference>
<gene>
    <name evidence="1" type="ORF">OINT_1000785</name>
</gene>
<sequence length="37" mass="4363">MPRYIRAPIRLEQIGALILCFDAHLIRKPFHAFRDAL</sequence>
<name>C4WFN7_9HYPH</name>
<reference evidence="1 2" key="1">
    <citation type="submission" date="2009-05" db="EMBL/GenBank/DDBJ databases">
        <authorList>
            <person name="Setubal J.C."/>
            <person name="Boyle S."/>
            <person name="Crasta O.R."/>
            <person name="Gillespie J.J."/>
            <person name="Kenyon R.W."/>
            <person name="Lu J."/>
            <person name="Mane S."/>
            <person name="Nagrani S."/>
            <person name="Shallom J.M."/>
            <person name="Shallom S."/>
            <person name="Shukla M."/>
            <person name="Snyder E.E."/>
            <person name="Sobral B.W."/>
            <person name="Wattam A.R."/>
            <person name="Will R."/>
            <person name="Williams K."/>
            <person name="Yoo H."/>
            <person name="Munk C."/>
            <person name="Tapia R."/>
            <person name="Green L."/>
            <person name="Rogers Y."/>
            <person name="Detter J.C."/>
            <person name="Bruce D."/>
            <person name="Brettin T.S."/>
            <person name="Tsolis R."/>
        </authorList>
    </citation>
    <scope>NUCLEOTIDE SEQUENCE [LARGE SCALE GENOMIC DNA]</scope>
    <source>
        <strain evidence="1 2">LMG 3301</strain>
    </source>
</reference>
<comment type="caution">
    <text evidence="1">The sequence shown here is derived from an EMBL/GenBank/DDBJ whole genome shotgun (WGS) entry which is preliminary data.</text>
</comment>
<accession>C4WFN7</accession>
<dbReference type="AlphaFoldDB" id="C4WFN7"/>
<protein>
    <submittedName>
        <fullName evidence="1">Uncharacterized protein</fullName>
    </submittedName>
</protein>
<proteinExistence type="predicted"/>
<organism evidence="1 2">
    <name type="scientific">Brucella intermedia LMG 3301</name>
    <dbReference type="NCBI Taxonomy" id="641118"/>
    <lineage>
        <taxon>Bacteria</taxon>
        <taxon>Pseudomonadati</taxon>
        <taxon>Pseudomonadota</taxon>
        <taxon>Alphaproteobacteria</taxon>
        <taxon>Hyphomicrobiales</taxon>
        <taxon>Brucellaceae</taxon>
        <taxon>Brucella/Ochrobactrum group</taxon>
        <taxon>Brucella</taxon>
    </lineage>
</organism>